<dbReference type="Pfam" id="PF01406">
    <property type="entry name" value="tRNA-synt_1e"/>
    <property type="match status" value="1"/>
</dbReference>
<evidence type="ECO:0000256" key="11">
    <source>
        <dbReference type="ARBA" id="ARBA00023146"/>
    </source>
</evidence>
<feature type="binding site" evidence="13">
    <location>
        <position position="234"/>
    </location>
    <ligand>
        <name>Zn(2+)</name>
        <dbReference type="ChEBI" id="CHEBI:29105"/>
    </ligand>
</feature>
<evidence type="ECO:0000256" key="10">
    <source>
        <dbReference type="ARBA" id="ARBA00022917"/>
    </source>
</evidence>
<dbReference type="RefSeq" id="WP_160647141.1">
    <property type="nucleotide sequence ID" value="NZ_SIJB01000031.1"/>
</dbReference>
<evidence type="ECO:0000313" key="16">
    <source>
        <dbReference type="Proteomes" id="UP000448943"/>
    </source>
</evidence>
<dbReference type="SMART" id="SM00840">
    <property type="entry name" value="DALR_2"/>
    <property type="match status" value="1"/>
</dbReference>
<dbReference type="Gene3D" id="3.40.50.620">
    <property type="entry name" value="HUPs"/>
    <property type="match status" value="1"/>
</dbReference>
<keyword evidence="11 13" id="KW-0030">Aminoacyl-tRNA synthetase</keyword>
<dbReference type="GO" id="GO:0005524">
    <property type="term" value="F:ATP binding"/>
    <property type="evidence" value="ECO:0007669"/>
    <property type="project" value="UniProtKB-UniRule"/>
</dbReference>
<feature type="binding site" evidence="13">
    <location>
        <position position="29"/>
    </location>
    <ligand>
        <name>Zn(2+)</name>
        <dbReference type="ChEBI" id="CHEBI:29105"/>
    </ligand>
</feature>
<dbReference type="OrthoDB" id="9815130at2"/>
<dbReference type="InterPro" id="IPR014729">
    <property type="entry name" value="Rossmann-like_a/b/a_fold"/>
</dbReference>
<comment type="subcellular location">
    <subcellularLocation>
        <location evidence="1 13">Cytoplasm</location>
    </subcellularLocation>
</comment>
<comment type="subunit">
    <text evidence="3 13">Monomer.</text>
</comment>
<dbReference type="InterPro" id="IPR056411">
    <property type="entry name" value="CysS_C"/>
</dbReference>
<dbReference type="EMBL" id="SIJB01000031">
    <property type="protein sequence ID" value="NBI30329.1"/>
    <property type="molecule type" value="Genomic_DNA"/>
</dbReference>
<dbReference type="PRINTS" id="PR00983">
    <property type="entry name" value="TRNASYNTHCYS"/>
</dbReference>
<evidence type="ECO:0000256" key="3">
    <source>
        <dbReference type="ARBA" id="ARBA00011245"/>
    </source>
</evidence>
<keyword evidence="8 13" id="KW-0862">Zinc</keyword>
<dbReference type="InterPro" id="IPR015273">
    <property type="entry name" value="Cys-tRNA-synt_Ia_DALR"/>
</dbReference>
<evidence type="ECO:0000256" key="8">
    <source>
        <dbReference type="ARBA" id="ARBA00022833"/>
    </source>
</evidence>
<feature type="binding site" evidence="13">
    <location>
        <position position="269"/>
    </location>
    <ligand>
        <name>ATP</name>
        <dbReference type="ChEBI" id="CHEBI:30616"/>
    </ligand>
</feature>
<reference evidence="15 16" key="1">
    <citation type="submission" date="2019-01" db="EMBL/GenBank/DDBJ databases">
        <title>Chengkuizengella sp. nov., isolated from deep-sea sediment of East Pacific Ocean.</title>
        <authorList>
            <person name="Yang J."/>
            <person name="Lai Q."/>
            <person name="Shao Z."/>
        </authorList>
    </citation>
    <scope>NUCLEOTIDE SEQUENCE [LARGE SCALE GENOMIC DNA]</scope>
    <source>
        <strain evidence="15 16">YPA3-1-1</strain>
    </source>
</reference>
<dbReference type="InterPro" id="IPR024909">
    <property type="entry name" value="Cys-tRNA/MSH_ligase"/>
</dbReference>
<dbReference type="SUPFAM" id="SSF47323">
    <property type="entry name" value="Anticodon-binding domain of a subclass of class I aminoacyl-tRNA synthetases"/>
    <property type="match status" value="1"/>
</dbReference>
<dbReference type="EC" id="6.1.1.16" evidence="13"/>
<keyword evidence="4 13" id="KW-0963">Cytoplasm</keyword>
<comment type="catalytic activity">
    <reaction evidence="12 13">
        <text>tRNA(Cys) + L-cysteine + ATP = L-cysteinyl-tRNA(Cys) + AMP + diphosphate</text>
        <dbReference type="Rhea" id="RHEA:17773"/>
        <dbReference type="Rhea" id="RHEA-COMP:9661"/>
        <dbReference type="Rhea" id="RHEA-COMP:9679"/>
        <dbReference type="ChEBI" id="CHEBI:30616"/>
        <dbReference type="ChEBI" id="CHEBI:33019"/>
        <dbReference type="ChEBI" id="CHEBI:35235"/>
        <dbReference type="ChEBI" id="CHEBI:78442"/>
        <dbReference type="ChEBI" id="CHEBI:78517"/>
        <dbReference type="ChEBI" id="CHEBI:456215"/>
        <dbReference type="EC" id="6.1.1.16"/>
    </reaction>
</comment>
<dbReference type="AlphaFoldDB" id="A0A6N9Q625"/>
<comment type="similarity">
    <text evidence="2 13">Belongs to the class-I aminoacyl-tRNA synthetase family.</text>
</comment>
<evidence type="ECO:0000256" key="2">
    <source>
        <dbReference type="ARBA" id="ARBA00005594"/>
    </source>
</evidence>
<feature type="binding site" evidence="13">
    <location>
        <position position="238"/>
    </location>
    <ligand>
        <name>Zn(2+)</name>
        <dbReference type="ChEBI" id="CHEBI:29105"/>
    </ligand>
</feature>
<dbReference type="NCBIfam" id="TIGR00435">
    <property type="entry name" value="cysS"/>
    <property type="match status" value="1"/>
</dbReference>
<dbReference type="PANTHER" id="PTHR10890:SF3">
    <property type="entry name" value="CYSTEINE--TRNA LIGASE, CYTOPLASMIC"/>
    <property type="match status" value="1"/>
</dbReference>
<evidence type="ECO:0000256" key="1">
    <source>
        <dbReference type="ARBA" id="ARBA00004496"/>
    </source>
</evidence>
<evidence type="ECO:0000256" key="9">
    <source>
        <dbReference type="ARBA" id="ARBA00022840"/>
    </source>
</evidence>
<dbReference type="GO" id="GO:0005829">
    <property type="term" value="C:cytosol"/>
    <property type="evidence" value="ECO:0007669"/>
    <property type="project" value="TreeGrafter"/>
</dbReference>
<feature type="short sequence motif" description="'KMSKS' region" evidence="13">
    <location>
        <begin position="266"/>
        <end position="270"/>
    </location>
</feature>
<keyword evidence="6 13" id="KW-0479">Metal-binding</keyword>
<feature type="short sequence motif" description="'HIGH' region" evidence="13">
    <location>
        <begin position="31"/>
        <end position="41"/>
    </location>
</feature>
<evidence type="ECO:0000256" key="4">
    <source>
        <dbReference type="ARBA" id="ARBA00022490"/>
    </source>
</evidence>
<accession>A0A6N9Q625</accession>
<evidence type="ECO:0000313" key="15">
    <source>
        <dbReference type="EMBL" id="NBI30329.1"/>
    </source>
</evidence>
<evidence type="ECO:0000256" key="5">
    <source>
        <dbReference type="ARBA" id="ARBA00022598"/>
    </source>
</evidence>
<keyword evidence="7 13" id="KW-0547">Nucleotide-binding</keyword>
<dbReference type="InterPro" id="IPR015803">
    <property type="entry name" value="Cys-tRNA-ligase"/>
</dbReference>
<keyword evidence="9 13" id="KW-0067">ATP-binding</keyword>
<evidence type="ECO:0000256" key="12">
    <source>
        <dbReference type="ARBA" id="ARBA00047398"/>
    </source>
</evidence>
<dbReference type="GO" id="GO:0006423">
    <property type="term" value="P:cysteinyl-tRNA aminoacylation"/>
    <property type="evidence" value="ECO:0007669"/>
    <property type="project" value="UniProtKB-UniRule"/>
</dbReference>
<organism evidence="15 16">
    <name type="scientific">Chengkuizengella marina</name>
    <dbReference type="NCBI Taxonomy" id="2507566"/>
    <lineage>
        <taxon>Bacteria</taxon>
        <taxon>Bacillati</taxon>
        <taxon>Bacillota</taxon>
        <taxon>Bacilli</taxon>
        <taxon>Bacillales</taxon>
        <taxon>Paenibacillaceae</taxon>
        <taxon>Chengkuizengella</taxon>
    </lineage>
</organism>
<dbReference type="Gene3D" id="1.20.120.1910">
    <property type="entry name" value="Cysteine-tRNA ligase, C-terminal anti-codon recognition domain"/>
    <property type="match status" value="1"/>
</dbReference>
<dbReference type="Proteomes" id="UP000448943">
    <property type="component" value="Unassembled WGS sequence"/>
</dbReference>
<evidence type="ECO:0000256" key="13">
    <source>
        <dbReference type="HAMAP-Rule" id="MF_00041"/>
    </source>
</evidence>
<keyword evidence="16" id="KW-1185">Reference proteome</keyword>
<dbReference type="GO" id="GO:0004817">
    <property type="term" value="F:cysteine-tRNA ligase activity"/>
    <property type="evidence" value="ECO:0007669"/>
    <property type="project" value="UniProtKB-UniRule"/>
</dbReference>
<protein>
    <recommendedName>
        <fullName evidence="13">Cysteine--tRNA ligase</fullName>
        <ecNumber evidence="13">6.1.1.16</ecNumber>
    </recommendedName>
    <alternativeName>
        <fullName evidence="13">Cysteinyl-tRNA synthetase</fullName>
        <shortName evidence="13">CysRS</shortName>
    </alternativeName>
</protein>
<dbReference type="InterPro" id="IPR032678">
    <property type="entry name" value="tRNA-synt_1_cat_dom"/>
</dbReference>
<dbReference type="SUPFAM" id="SSF52374">
    <property type="entry name" value="Nucleotidylyl transferase"/>
    <property type="match status" value="1"/>
</dbReference>
<keyword evidence="10 13" id="KW-0648">Protein biosynthesis</keyword>
<evidence type="ECO:0000256" key="7">
    <source>
        <dbReference type="ARBA" id="ARBA00022741"/>
    </source>
</evidence>
<evidence type="ECO:0000259" key="14">
    <source>
        <dbReference type="SMART" id="SM00840"/>
    </source>
</evidence>
<proteinExistence type="inferred from homology"/>
<dbReference type="GO" id="GO:0008270">
    <property type="term" value="F:zinc ion binding"/>
    <property type="evidence" value="ECO:0007669"/>
    <property type="project" value="UniProtKB-UniRule"/>
</dbReference>
<comment type="caution">
    <text evidence="15">The sequence shown here is derived from an EMBL/GenBank/DDBJ whole genome shotgun (WGS) entry which is preliminary data.</text>
</comment>
<feature type="domain" description="Cysteinyl-tRNA synthetase class Ia DALR" evidence="14">
    <location>
        <begin position="353"/>
        <end position="417"/>
    </location>
</feature>
<gene>
    <name evidence="13" type="primary">cysS</name>
    <name evidence="15" type="ORF">ERL59_15380</name>
</gene>
<dbReference type="InterPro" id="IPR009080">
    <property type="entry name" value="tRNAsynth_Ia_anticodon-bd"/>
</dbReference>
<dbReference type="PANTHER" id="PTHR10890">
    <property type="entry name" value="CYSTEINYL-TRNA SYNTHETASE"/>
    <property type="match status" value="1"/>
</dbReference>
<name>A0A6N9Q625_9BACL</name>
<dbReference type="Pfam" id="PF23493">
    <property type="entry name" value="CysS_C"/>
    <property type="match status" value="1"/>
</dbReference>
<dbReference type="CDD" id="cd00672">
    <property type="entry name" value="CysRS_core"/>
    <property type="match status" value="1"/>
</dbReference>
<feature type="binding site" evidence="13">
    <location>
        <position position="209"/>
    </location>
    <ligand>
        <name>Zn(2+)</name>
        <dbReference type="ChEBI" id="CHEBI:29105"/>
    </ligand>
</feature>
<dbReference type="Pfam" id="PF09190">
    <property type="entry name" value="DALR_2"/>
    <property type="match status" value="1"/>
</dbReference>
<dbReference type="HAMAP" id="MF_00041">
    <property type="entry name" value="Cys_tRNA_synth"/>
    <property type="match status" value="1"/>
</dbReference>
<dbReference type="FunFam" id="3.40.50.620:FF:000009">
    <property type="entry name" value="Cysteine--tRNA ligase"/>
    <property type="match status" value="1"/>
</dbReference>
<keyword evidence="5 13" id="KW-0436">Ligase</keyword>
<comment type="cofactor">
    <cofactor evidence="13">
        <name>Zn(2+)</name>
        <dbReference type="ChEBI" id="CHEBI:29105"/>
    </cofactor>
    <text evidence="13">Binds 1 zinc ion per subunit.</text>
</comment>
<sequence length="466" mass="54249">MALKVFNTLSRKKEEFQPIEHGKVKMYVCGPTVYGYIHIGNARPLIFFDVVRKYLETLKYEVDYIINFTDVDDKIIKKANEMKKPVSEVAEQFIEAYLEDSKNLGVKQATGYPRVTENMQEIIAFIAKLVDDGYAYANDGDVFYRTNKFAEYGKLSHQKIEELQYGKRIEVDERKENPQDFVLWKKAKPGEVFWESPWGDGRPGWHIECSAMASKFLGKTMDIHGGGQDLQFPHHECEIAQSEVVHHAPLAKYWLHNGYVNINNEKMSKSLGNGINVTQLLSKYSGEVIRYFILSTHYRNPLNFSDEIMEQAEQSLIRIHNCISNLNYRLKNTNDDNNVEQDLEQKISLIEESFHERMQDDFNTADAITSMFDLVSETNQYLNQEQVIQANLQRLKGVFNEMNAILGLFTEENNDLLDEEVENLIEERMEARKSKNWARADEIRDLLQQQGIILEDTPQGMRWRRK</sequence>
<evidence type="ECO:0000256" key="6">
    <source>
        <dbReference type="ARBA" id="ARBA00022723"/>
    </source>
</evidence>